<proteinExistence type="predicted"/>
<feature type="region of interest" description="Disordered" evidence="1">
    <location>
        <begin position="157"/>
        <end position="217"/>
    </location>
</feature>
<feature type="region of interest" description="Disordered" evidence="1">
    <location>
        <begin position="53"/>
        <end position="98"/>
    </location>
</feature>
<dbReference type="EnsemblMetazoa" id="G12497.1">
    <property type="protein sequence ID" value="G12497.1:cds"/>
    <property type="gene ID" value="G12497"/>
</dbReference>
<feature type="compositionally biased region" description="Low complexity" evidence="1">
    <location>
        <begin position="157"/>
        <end position="170"/>
    </location>
</feature>
<evidence type="ECO:0008006" key="5">
    <source>
        <dbReference type="Google" id="ProtNLM"/>
    </source>
</evidence>
<feature type="compositionally biased region" description="Low complexity" evidence="1">
    <location>
        <begin position="186"/>
        <end position="210"/>
    </location>
</feature>
<keyword evidence="4" id="KW-1185">Reference proteome</keyword>
<evidence type="ECO:0000256" key="1">
    <source>
        <dbReference type="SAM" id="MobiDB-lite"/>
    </source>
</evidence>
<evidence type="ECO:0000313" key="4">
    <source>
        <dbReference type="Proteomes" id="UP000005408"/>
    </source>
</evidence>
<sequence length="521" mass="55433">MKVLAQALVLVSLVFLVESRKIHFQSASLDGKIREKRQAQSNANDTATEAILKNEEQTVSEPTPSETVVKSPTEITANSLSEPAPSQAEPSTEAPTDATTKSAVNILADPPVEQNANPDAAAAEAVDPETTANVAVATEVTTTEATGTAIEAAAEVTTTEATGTAPEAAADGTNTQATGTAKDVATEGAVAEATGTAPNTGAATDAVSEGTTGGTTTGVAVEGTTSTAAPEVVTPKAVLKKKQRMTKKQRAAIRAAKKRARLAKAKRNKAAKNVKHGYFESTQVPSLRLKRETTSSVLPSWLENIVRDSGKRSKDQVLMFIKNIGIQFIRKKKDGDNSKTEVPSIRNDSNTPKESVNNSLTQFNSLHSTQNTDIESDTTVLNTGNNEITLVANKTKKTAKNQKLIVQNQNDFLTAQRENISKSATKGKQLIDSNADDGKISKPMVVASTPKTKDNGVGKTNAKVIKKEKTMETLQTSTSVIVEEIQDLQTVIVTTPKIFISTPDRLPQKNFGRKIKSIFTR</sequence>
<dbReference type="Proteomes" id="UP000005408">
    <property type="component" value="Unassembled WGS sequence"/>
</dbReference>
<evidence type="ECO:0000256" key="2">
    <source>
        <dbReference type="SAM" id="SignalP"/>
    </source>
</evidence>
<protein>
    <recommendedName>
        <fullName evidence="5">Zonadhesin</fullName>
    </recommendedName>
</protein>
<organism evidence="3 4">
    <name type="scientific">Magallana gigas</name>
    <name type="common">Pacific oyster</name>
    <name type="synonym">Crassostrea gigas</name>
    <dbReference type="NCBI Taxonomy" id="29159"/>
    <lineage>
        <taxon>Eukaryota</taxon>
        <taxon>Metazoa</taxon>
        <taxon>Spiralia</taxon>
        <taxon>Lophotrochozoa</taxon>
        <taxon>Mollusca</taxon>
        <taxon>Bivalvia</taxon>
        <taxon>Autobranchia</taxon>
        <taxon>Pteriomorphia</taxon>
        <taxon>Ostreida</taxon>
        <taxon>Ostreoidea</taxon>
        <taxon>Ostreidae</taxon>
        <taxon>Magallana</taxon>
    </lineage>
</organism>
<feature type="region of interest" description="Disordered" evidence="1">
    <location>
        <begin position="333"/>
        <end position="358"/>
    </location>
</feature>
<feature type="signal peptide" evidence="2">
    <location>
        <begin position="1"/>
        <end position="19"/>
    </location>
</feature>
<feature type="compositionally biased region" description="Polar residues" evidence="1">
    <location>
        <begin position="57"/>
        <end position="81"/>
    </location>
</feature>
<evidence type="ECO:0000313" key="3">
    <source>
        <dbReference type="EnsemblMetazoa" id="G12497.1:cds"/>
    </source>
</evidence>
<reference evidence="3" key="1">
    <citation type="submission" date="2022-08" db="UniProtKB">
        <authorList>
            <consortium name="EnsemblMetazoa"/>
        </authorList>
    </citation>
    <scope>IDENTIFICATION</scope>
    <source>
        <strain evidence="3">05x7-T-G4-1.051#20</strain>
    </source>
</reference>
<feature type="chain" id="PRO_5036465279" description="Zonadhesin" evidence="2">
    <location>
        <begin position="20"/>
        <end position="521"/>
    </location>
</feature>
<feature type="compositionally biased region" description="Polar residues" evidence="1">
    <location>
        <begin position="346"/>
        <end position="358"/>
    </location>
</feature>
<keyword evidence="2" id="KW-0732">Signal</keyword>
<dbReference type="AlphaFoldDB" id="A0A8W8I457"/>
<name>A0A8W8I457_MAGGI</name>
<feature type="compositionally biased region" description="Polar residues" evidence="1">
    <location>
        <begin position="88"/>
        <end position="98"/>
    </location>
</feature>
<accession>A0A8W8I457</accession>